<name>A0ABV7USB8_9GAMM</name>
<keyword evidence="3" id="KW-0808">Transferase</keyword>
<keyword evidence="2" id="KW-1003">Cell membrane</keyword>
<reference evidence="9" key="1">
    <citation type="journal article" date="2019" name="Int. J. Syst. Evol. Microbiol.">
        <title>The Global Catalogue of Microorganisms (GCM) 10K type strain sequencing project: providing services to taxonomists for standard genome sequencing and annotation.</title>
        <authorList>
            <consortium name="The Broad Institute Genomics Platform"/>
            <consortium name="The Broad Institute Genome Sequencing Center for Infectious Disease"/>
            <person name="Wu L."/>
            <person name="Ma J."/>
        </authorList>
    </citation>
    <scope>NUCLEOTIDE SEQUENCE [LARGE SCALE GENOMIC DNA]</scope>
    <source>
        <strain evidence="9">KCTC 42211</strain>
    </source>
</reference>
<feature type="transmembrane region" description="Helical" evidence="7">
    <location>
        <begin position="153"/>
        <end position="169"/>
    </location>
</feature>
<evidence type="ECO:0000256" key="7">
    <source>
        <dbReference type="SAM" id="Phobius"/>
    </source>
</evidence>
<feature type="transmembrane region" description="Helical" evidence="7">
    <location>
        <begin position="306"/>
        <end position="326"/>
    </location>
</feature>
<sequence length="342" mass="36100">MPAIPDATAWLVLLACISLAGTLVAYRYALWRDLLDHPGGRRSHAVATPRGGGIGIVIALLAAMGLLAFRDHGQAIDMALAATGLLLVAGIGWLDDHRPLTPWSRLAVHAIASGLLAVVALRSGGQVLPALFAFALAMVLVNIWNFMDGIDGIASLQALVVAIACALLADDVSARWLALALGAACAGFLPMNLPRARIFLGDVGSGALGYLLALAMVLAATGEGRAMSPSTWALLLMPASAFLLDAALTLGSRIVRGERWWTPHVGHAYQRWARMLGSHWPVTFAYAAWAIAGCVLALVSRDRAGASIMYVGSAWYLGGGILWLWFQSYCGRRSGLPGKQSE</sequence>
<keyword evidence="4 7" id="KW-0812">Transmembrane</keyword>
<feature type="transmembrane region" description="Helical" evidence="7">
    <location>
        <begin position="7"/>
        <end position="31"/>
    </location>
</feature>
<dbReference type="EMBL" id="JBHRYF010000001">
    <property type="protein sequence ID" value="MFC3659530.1"/>
    <property type="molecule type" value="Genomic_DNA"/>
</dbReference>
<feature type="transmembrane region" description="Helical" evidence="7">
    <location>
        <begin position="199"/>
        <end position="220"/>
    </location>
</feature>
<protein>
    <recommendedName>
        <fullName evidence="10">Lipopolysaccharide biosynthesis protein</fullName>
    </recommendedName>
</protein>
<feature type="transmembrane region" description="Helical" evidence="7">
    <location>
        <begin position="232"/>
        <end position="255"/>
    </location>
</feature>
<comment type="subcellular location">
    <subcellularLocation>
        <location evidence="1">Cell membrane</location>
        <topology evidence="1">Multi-pass membrane protein</topology>
    </subcellularLocation>
</comment>
<feature type="transmembrane region" description="Helical" evidence="7">
    <location>
        <begin position="128"/>
        <end position="147"/>
    </location>
</feature>
<comment type="caution">
    <text evidence="8">The sequence shown here is derived from an EMBL/GenBank/DDBJ whole genome shotgun (WGS) entry which is preliminary data.</text>
</comment>
<feature type="transmembrane region" description="Helical" evidence="7">
    <location>
        <begin position="51"/>
        <end position="69"/>
    </location>
</feature>
<proteinExistence type="predicted"/>
<evidence type="ECO:0000256" key="6">
    <source>
        <dbReference type="ARBA" id="ARBA00023136"/>
    </source>
</evidence>
<dbReference type="RefSeq" id="WP_386707077.1">
    <property type="nucleotide sequence ID" value="NZ_JBHRYF010000001.1"/>
</dbReference>
<evidence type="ECO:0000313" key="9">
    <source>
        <dbReference type="Proteomes" id="UP001595724"/>
    </source>
</evidence>
<feature type="transmembrane region" description="Helical" evidence="7">
    <location>
        <begin position="76"/>
        <end position="94"/>
    </location>
</feature>
<evidence type="ECO:0008006" key="10">
    <source>
        <dbReference type="Google" id="ProtNLM"/>
    </source>
</evidence>
<accession>A0ABV7USB8</accession>
<dbReference type="PANTHER" id="PTHR22926">
    <property type="entry name" value="PHOSPHO-N-ACETYLMURAMOYL-PENTAPEPTIDE-TRANSFERASE"/>
    <property type="match status" value="1"/>
</dbReference>
<evidence type="ECO:0000256" key="3">
    <source>
        <dbReference type="ARBA" id="ARBA00022679"/>
    </source>
</evidence>
<keyword evidence="6 7" id="KW-0472">Membrane</keyword>
<keyword evidence="5 7" id="KW-1133">Transmembrane helix</keyword>
<evidence type="ECO:0000256" key="5">
    <source>
        <dbReference type="ARBA" id="ARBA00022989"/>
    </source>
</evidence>
<feature type="transmembrane region" description="Helical" evidence="7">
    <location>
        <begin position="280"/>
        <end position="299"/>
    </location>
</feature>
<dbReference type="PANTHER" id="PTHR22926:SF3">
    <property type="entry name" value="UNDECAPRENYL-PHOSPHATE ALPHA-N-ACETYLGLUCOSAMINYL 1-PHOSPHATE TRANSFERASE"/>
    <property type="match status" value="1"/>
</dbReference>
<dbReference type="Proteomes" id="UP001595724">
    <property type="component" value="Unassembled WGS sequence"/>
</dbReference>
<evidence type="ECO:0000313" key="8">
    <source>
        <dbReference type="EMBL" id="MFC3659530.1"/>
    </source>
</evidence>
<keyword evidence="9" id="KW-1185">Reference proteome</keyword>
<evidence type="ECO:0000256" key="1">
    <source>
        <dbReference type="ARBA" id="ARBA00004651"/>
    </source>
</evidence>
<gene>
    <name evidence="8" type="ORF">ACFOM9_05470</name>
</gene>
<organism evidence="8 9">
    <name type="scientific">Luteimonas notoginsengisoli</name>
    <dbReference type="NCBI Taxonomy" id="1578200"/>
    <lineage>
        <taxon>Bacteria</taxon>
        <taxon>Pseudomonadati</taxon>
        <taxon>Pseudomonadota</taxon>
        <taxon>Gammaproteobacteria</taxon>
        <taxon>Lysobacterales</taxon>
        <taxon>Lysobacteraceae</taxon>
        <taxon>Luteimonas</taxon>
    </lineage>
</organism>
<evidence type="ECO:0000256" key="2">
    <source>
        <dbReference type="ARBA" id="ARBA00022475"/>
    </source>
</evidence>
<dbReference type="Pfam" id="PF00953">
    <property type="entry name" value="Glycos_transf_4"/>
    <property type="match status" value="1"/>
</dbReference>
<dbReference type="InterPro" id="IPR000715">
    <property type="entry name" value="Glycosyl_transferase_4"/>
</dbReference>
<feature type="transmembrane region" description="Helical" evidence="7">
    <location>
        <begin position="176"/>
        <end position="193"/>
    </location>
</feature>
<evidence type="ECO:0000256" key="4">
    <source>
        <dbReference type="ARBA" id="ARBA00022692"/>
    </source>
</evidence>